<organism evidence="3 4">
    <name type="scientific">Hansschlegelia quercus</name>
    <dbReference type="NCBI Taxonomy" id="2528245"/>
    <lineage>
        <taxon>Bacteria</taxon>
        <taxon>Pseudomonadati</taxon>
        <taxon>Pseudomonadota</taxon>
        <taxon>Alphaproteobacteria</taxon>
        <taxon>Hyphomicrobiales</taxon>
        <taxon>Methylopilaceae</taxon>
        <taxon>Hansschlegelia</taxon>
    </lineage>
</organism>
<keyword evidence="4" id="KW-1185">Reference proteome</keyword>
<dbReference type="Pfam" id="PF03413">
    <property type="entry name" value="PepSY"/>
    <property type="match status" value="1"/>
</dbReference>
<comment type="caution">
    <text evidence="3">The sequence shown here is derived from an EMBL/GenBank/DDBJ whole genome shotgun (WGS) entry which is preliminary data.</text>
</comment>
<keyword evidence="1" id="KW-1133">Transmembrane helix</keyword>
<name>A0A4Q9GJI1_9HYPH</name>
<feature type="transmembrane region" description="Helical" evidence="1">
    <location>
        <begin position="147"/>
        <end position="169"/>
    </location>
</feature>
<protein>
    <submittedName>
        <fullName evidence="3">PepSY domain-containing protein</fullName>
    </submittedName>
</protein>
<dbReference type="InterPro" id="IPR005625">
    <property type="entry name" value="PepSY-ass_TM"/>
</dbReference>
<evidence type="ECO:0000259" key="2">
    <source>
        <dbReference type="Pfam" id="PF03413"/>
    </source>
</evidence>
<feature type="transmembrane region" description="Helical" evidence="1">
    <location>
        <begin position="190"/>
        <end position="219"/>
    </location>
</feature>
<dbReference type="InterPro" id="IPR025711">
    <property type="entry name" value="PepSY"/>
</dbReference>
<dbReference type="Proteomes" id="UP000291613">
    <property type="component" value="Unassembled WGS sequence"/>
</dbReference>
<keyword evidence="1" id="KW-0472">Membrane</keyword>
<feature type="domain" description="PepSY" evidence="2">
    <location>
        <begin position="63"/>
        <end position="119"/>
    </location>
</feature>
<dbReference type="RefSeq" id="WP_131003905.1">
    <property type="nucleotide sequence ID" value="NZ_JBHSZR010000001.1"/>
</dbReference>
<evidence type="ECO:0000313" key="3">
    <source>
        <dbReference type="EMBL" id="TBN51742.1"/>
    </source>
</evidence>
<evidence type="ECO:0000313" key="4">
    <source>
        <dbReference type="Proteomes" id="UP000291613"/>
    </source>
</evidence>
<accession>A0A4Q9GJI1</accession>
<dbReference type="EMBL" id="SIUB01000006">
    <property type="protein sequence ID" value="TBN51742.1"/>
    <property type="molecule type" value="Genomic_DNA"/>
</dbReference>
<sequence>MAKNGSSSRRLWFVAHSWIGLPIWAFLFFVCLTGTIATVSQEIMWLADPATRANPPSDDARPLGYDDVMAAVEQQRPGARLRELTQPVKPQFALIVEAVTPDGEQQTYYVNPYDGTIQGEQSWFDFRQFIRALHGWLLTPFNGGYAIGWYAVSALSIPLMGSLVTGIVIHKKFWRLYRNPRLRISKGARVFWGDLHRLVAVWSLPFIAIISVTAMWFLAEAILYANNVTVAATPPPAVLARDAVPTVERGEAPPEVSIDAAIAAIKEKHPDFSPGFIKVPETAYGHVTVYGRGAYPLIYEEAKVDPYSNEVARSRMVSDRTALEFVTESMRPLHVGDFAGLWLKLVYFLFGLMLTGMVLSGMLIWMKRTASATRAVIRDVTVPRPFPEPAE</sequence>
<dbReference type="Pfam" id="PF03929">
    <property type="entry name" value="PepSY_TM"/>
    <property type="match status" value="1"/>
</dbReference>
<dbReference type="AlphaFoldDB" id="A0A4Q9GJI1"/>
<dbReference type="PANTHER" id="PTHR34219:SF8">
    <property type="entry name" value="PEPSY DOMAIN-CONTAINING PROTEIN"/>
    <property type="match status" value="1"/>
</dbReference>
<proteinExistence type="predicted"/>
<dbReference type="OrthoDB" id="9791166at2"/>
<reference evidence="3 4" key="1">
    <citation type="submission" date="2019-02" db="EMBL/GenBank/DDBJ databases">
        <title>Hansschlegelia quercus sp. nov., a novel methylotrophic bacterium from buds of oak (Quercus robur L.).</title>
        <authorList>
            <person name="Agafonova N.V."/>
            <person name="Kaparullina E.N."/>
            <person name="Grouzdev D.S."/>
            <person name="Doronina N.V."/>
        </authorList>
    </citation>
    <scope>NUCLEOTIDE SEQUENCE [LARGE SCALE GENOMIC DNA]</scope>
    <source>
        <strain evidence="3 4">Dub</strain>
    </source>
</reference>
<dbReference type="PANTHER" id="PTHR34219">
    <property type="entry name" value="IRON-REGULATED INNER MEMBRANE PROTEIN-RELATED"/>
    <property type="match status" value="1"/>
</dbReference>
<gene>
    <name evidence="3" type="ORF">EYR15_12565</name>
</gene>
<evidence type="ECO:0000256" key="1">
    <source>
        <dbReference type="SAM" id="Phobius"/>
    </source>
</evidence>
<keyword evidence="1" id="KW-0812">Transmembrane</keyword>
<feature type="transmembrane region" description="Helical" evidence="1">
    <location>
        <begin position="12"/>
        <end position="37"/>
    </location>
</feature>
<feature type="transmembrane region" description="Helical" evidence="1">
    <location>
        <begin position="345"/>
        <end position="365"/>
    </location>
</feature>